<keyword evidence="3" id="KW-0804">Transcription</keyword>
<dbReference type="AlphaFoldDB" id="A0A4D7JLB3"/>
<feature type="DNA-binding region" description="H-T-H motif" evidence="4">
    <location>
        <begin position="29"/>
        <end position="48"/>
    </location>
</feature>
<dbReference type="InterPro" id="IPR011075">
    <property type="entry name" value="TetR_C"/>
</dbReference>
<evidence type="ECO:0000259" key="5">
    <source>
        <dbReference type="PROSITE" id="PS50977"/>
    </source>
</evidence>
<keyword evidence="7" id="KW-1185">Reference proteome</keyword>
<evidence type="ECO:0000313" key="6">
    <source>
        <dbReference type="EMBL" id="QCK13322.1"/>
    </source>
</evidence>
<evidence type="ECO:0000256" key="1">
    <source>
        <dbReference type="ARBA" id="ARBA00023015"/>
    </source>
</evidence>
<dbReference type="InterPro" id="IPR009057">
    <property type="entry name" value="Homeodomain-like_sf"/>
</dbReference>
<dbReference type="Pfam" id="PF00440">
    <property type="entry name" value="TetR_N"/>
    <property type="match status" value="1"/>
</dbReference>
<dbReference type="Pfam" id="PF16925">
    <property type="entry name" value="TetR_C_13"/>
    <property type="match status" value="1"/>
</dbReference>
<evidence type="ECO:0000256" key="3">
    <source>
        <dbReference type="ARBA" id="ARBA00023163"/>
    </source>
</evidence>
<dbReference type="InterPro" id="IPR036271">
    <property type="entry name" value="Tet_transcr_reg_TetR-rel_C_sf"/>
</dbReference>
<dbReference type="RefSeq" id="WP_137088920.1">
    <property type="nucleotide sequence ID" value="NZ_CP028923.1"/>
</dbReference>
<dbReference type="OrthoDB" id="9809772at2"/>
<feature type="domain" description="HTH tetR-type" evidence="5">
    <location>
        <begin position="6"/>
        <end position="66"/>
    </location>
</feature>
<keyword evidence="2 4" id="KW-0238">DNA-binding</keyword>
<gene>
    <name evidence="6" type="ORF">DCC35_00435</name>
</gene>
<dbReference type="GO" id="GO:0003677">
    <property type="term" value="F:DNA binding"/>
    <property type="evidence" value="ECO:0007669"/>
    <property type="project" value="UniProtKB-UniRule"/>
</dbReference>
<dbReference type="Proteomes" id="UP000298616">
    <property type="component" value="Chromosome"/>
</dbReference>
<keyword evidence="1" id="KW-0805">Transcription regulation</keyword>
<dbReference type="SUPFAM" id="SSF46689">
    <property type="entry name" value="Homeodomain-like"/>
    <property type="match status" value="1"/>
</dbReference>
<organism evidence="6 7">
    <name type="scientific">Mangrovivirga cuniculi</name>
    <dbReference type="NCBI Taxonomy" id="2715131"/>
    <lineage>
        <taxon>Bacteria</taxon>
        <taxon>Pseudomonadati</taxon>
        <taxon>Bacteroidota</taxon>
        <taxon>Cytophagia</taxon>
        <taxon>Cytophagales</taxon>
        <taxon>Mangrovivirgaceae</taxon>
        <taxon>Mangrovivirga</taxon>
    </lineage>
</organism>
<evidence type="ECO:0000256" key="4">
    <source>
        <dbReference type="PROSITE-ProRule" id="PRU00335"/>
    </source>
</evidence>
<dbReference type="InterPro" id="IPR001647">
    <property type="entry name" value="HTH_TetR"/>
</dbReference>
<evidence type="ECO:0000256" key="2">
    <source>
        <dbReference type="ARBA" id="ARBA00023125"/>
    </source>
</evidence>
<dbReference type="Gene3D" id="1.10.357.10">
    <property type="entry name" value="Tetracycline Repressor, domain 2"/>
    <property type="match status" value="1"/>
</dbReference>
<accession>A0A4D7JLB3</accession>
<proteinExistence type="predicted"/>
<dbReference type="EMBL" id="CP028923">
    <property type="protein sequence ID" value="QCK13322.1"/>
    <property type="molecule type" value="Genomic_DNA"/>
</dbReference>
<dbReference type="PROSITE" id="PS50977">
    <property type="entry name" value="HTH_TETR_2"/>
    <property type="match status" value="1"/>
</dbReference>
<evidence type="ECO:0000313" key="7">
    <source>
        <dbReference type="Proteomes" id="UP000298616"/>
    </source>
</evidence>
<dbReference type="KEGG" id="fpf:DCC35_00435"/>
<name>A0A4D7JLB3_9BACT</name>
<reference evidence="6 7" key="1">
    <citation type="submission" date="2018-04" db="EMBL/GenBank/DDBJ databases">
        <title>Complete genome uncultured novel isolate.</title>
        <authorList>
            <person name="Merlino G."/>
        </authorList>
    </citation>
    <scope>NUCLEOTIDE SEQUENCE [LARGE SCALE GENOMIC DNA]</scope>
    <source>
        <strain evidence="7">R1DC9</strain>
    </source>
</reference>
<protein>
    <recommendedName>
        <fullName evidence="5">HTH tetR-type domain-containing protein</fullName>
    </recommendedName>
</protein>
<dbReference type="SUPFAM" id="SSF48498">
    <property type="entry name" value="Tetracyclin repressor-like, C-terminal domain"/>
    <property type="match status" value="1"/>
</dbReference>
<dbReference type="PANTHER" id="PTHR47506:SF7">
    <property type="entry name" value="TRANSCRIPTIONAL REGULATORY PROTEIN"/>
    <property type="match status" value="1"/>
</dbReference>
<dbReference type="PANTHER" id="PTHR47506">
    <property type="entry name" value="TRANSCRIPTIONAL REGULATORY PROTEIN"/>
    <property type="match status" value="1"/>
</dbReference>
<sequence>MSEEANNTKIKILELGDDFLRSRGFNSFSFKDISDELGLKKAAVHYHYPTKEDLGNEIINKAKERLKSFIISVDGTEKNEWQKLSDFLEFYAKYLEEEHICLIGSVGAEFHTLPDTMQDNAKQFIASAVGWLTELLELGKNKGIFQFNGEPDARALMILANMSGGLLLARMFGEDQFSKIVNGVKQSLMN</sequence>